<sequence>MYNINVNRRKELIIMEIKTTYIAFDGKEFNDEDLCLDYENHKKYSEPLRNARFYNFKGQEISINDYIADGKDMVGTVVLPTIEAIKSFQEIESQLNDNYEVSGITEPGLYFYEDSGGNYWHTIEEFPYELANYYNNYRIARKIKEQLDNEN</sequence>
<proteinExistence type="predicted"/>
<organism evidence="1">
    <name type="scientific">Siphoviridae sp. ctTnV63</name>
    <dbReference type="NCBI Taxonomy" id="2825523"/>
    <lineage>
        <taxon>Viruses</taxon>
        <taxon>Duplodnaviria</taxon>
        <taxon>Heunggongvirae</taxon>
        <taxon>Uroviricota</taxon>
        <taxon>Caudoviricetes</taxon>
    </lineage>
</organism>
<dbReference type="EMBL" id="BK015264">
    <property type="protein sequence ID" value="DAD98597.1"/>
    <property type="molecule type" value="Genomic_DNA"/>
</dbReference>
<reference evidence="1" key="1">
    <citation type="journal article" date="2021" name="Proc. Natl. Acad. Sci. U.S.A.">
        <title>A Catalog of Tens of Thousands of Viruses from Human Metagenomes Reveals Hidden Associations with Chronic Diseases.</title>
        <authorList>
            <person name="Tisza M.J."/>
            <person name="Buck C.B."/>
        </authorList>
    </citation>
    <scope>NUCLEOTIDE SEQUENCE</scope>
    <source>
        <strain evidence="1">CtTnV63</strain>
    </source>
</reference>
<accession>A0A8S5NUY8</accession>
<name>A0A8S5NUY8_9CAUD</name>
<protein>
    <submittedName>
        <fullName evidence="1">Uncharacterized protein</fullName>
    </submittedName>
</protein>
<evidence type="ECO:0000313" key="1">
    <source>
        <dbReference type="EMBL" id="DAD98597.1"/>
    </source>
</evidence>